<protein>
    <submittedName>
        <fullName evidence="2">Putative glutathione-regulated potassium-efflux system protein kefb</fullName>
    </submittedName>
</protein>
<feature type="domain" description="RCK N-terminal" evidence="1">
    <location>
        <begin position="2"/>
        <end position="57"/>
    </location>
</feature>
<organism evidence="2">
    <name type="scientific">hydrocarbon metagenome</name>
    <dbReference type="NCBI Taxonomy" id="938273"/>
    <lineage>
        <taxon>unclassified sequences</taxon>
        <taxon>metagenomes</taxon>
        <taxon>ecological metagenomes</taxon>
    </lineage>
</organism>
<dbReference type="InterPro" id="IPR036291">
    <property type="entry name" value="NAD(P)-bd_dom_sf"/>
</dbReference>
<reference evidence="2" key="1">
    <citation type="journal article" date="2015" name="Proc. Natl. Acad. Sci. U.S.A.">
        <title>Networks of energetic and metabolic interactions define dynamics in microbial communities.</title>
        <authorList>
            <person name="Embree M."/>
            <person name="Liu J.K."/>
            <person name="Al-Bassam M.M."/>
            <person name="Zengler K."/>
        </authorList>
    </citation>
    <scope>NUCLEOTIDE SEQUENCE</scope>
</reference>
<gene>
    <name evidence="2" type="ORF">ASZ90_006156</name>
</gene>
<dbReference type="Pfam" id="PF02254">
    <property type="entry name" value="TrkA_N"/>
    <property type="match status" value="1"/>
</dbReference>
<name>A0A0W8FUT5_9ZZZZ</name>
<dbReference type="GO" id="GO:0006813">
    <property type="term" value="P:potassium ion transport"/>
    <property type="evidence" value="ECO:0007669"/>
    <property type="project" value="InterPro"/>
</dbReference>
<dbReference type="AlphaFoldDB" id="A0A0W8FUT5"/>
<evidence type="ECO:0000259" key="1">
    <source>
        <dbReference type="Pfam" id="PF02254"/>
    </source>
</evidence>
<proteinExistence type="predicted"/>
<dbReference type="EMBL" id="LNQE01000868">
    <property type="protein sequence ID" value="KUG24019.1"/>
    <property type="molecule type" value="Genomic_DNA"/>
</dbReference>
<dbReference type="InterPro" id="IPR003148">
    <property type="entry name" value="RCK_N"/>
</dbReference>
<sequence length="97" mass="10828">MRKAKLLLITTPVAVVSLGIIAQAQKINPDIHIIARAEGVEEMKALYKKGATYVVQPEFEASLEIINQTFLNLGISANEMKIITEEARKELNRPLRI</sequence>
<dbReference type="Gene3D" id="3.40.50.720">
    <property type="entry name" value="NAD(P)-binding Rossmann-like Domain"/>
    <property type="match status" value="1"/>
</dbReference>
<comment type="caution">
    <text evidence="2">The sequence shown here is derived from an EMBL/GenBank/DDBJ whole genome shotgun (WGS) entry which is preliminary data.</text>
</comment>
<dbReference type="SUPFAM" id="SSF51735">
    <property type="entry name" value="NAD(P)-binding Rossmann-fold domains"/>
    <property type="match status" value="1"/>
</dbReference>
<evidence type="ECO:0000313" key="2">
    <source>
        <dbReference type="EMBL" id="KUG24019.1"/>
    </source>
</evidence>
<accession>A0A0W8FUT5</accession>